<dbReference type="AlphaFoldDB" id="A0A852TZI6"/>
<evidence type="ECO:0000313" key="2">
    <source>
        <dbReference type="Proteomes" id="UP000589036"/>
    </source>
</evidence>
<dbReference type="PANTHER" id="PTHR35336">
    <property type="entry name" value="ADENOSYLCOBINAMIDE AMIDOHYDROLASE"/>
    <property type="match status" value="1"/>
</dbReference>
<sequence>MTADDGGAAGRTACGTLLKLTTHYREEGGRLLSALVWDAGPGWRMVASGVLGGGIGDRSYVVNAQVDGDYRRTDPARHLSEIAAAAGESGRGVGMLTAADVERARFAVDGGVEAVATVGLGRPTWAAAEPELDEARIGASPPVQRPGTINIIVAVPAPLSDAALVNAATTATEAKVQALLEAGYPCTGTASDAVCVAALASDTCTAPIEAFGGPRSRWGARTARAVRAAVHQGAVEDAQRRAARH</sequence>
<dbReference type="Proteomes" id="UP000589036">
    <property type="component" value="Unassembled WGS sequence"/>
</dbReference>
<dbReference type="Pfam" id="PF01955">
    <property type="entry name" value="CbiZ"/>
    <property type="match status" value="1"/>
</dbReference>
<name>A0A852TZI6_9ACTN</name>
<comment type="caution">
    <text evidence="1">The sequence shown here is derived from an EMBL/GenBank/DDBJ whole genome shotgun (WGS) entry which is preliminary data.</text>
</comment>
<dbReference type="GO" id="GO:0016787">
    <property type="term" value="F:hydrolase activity"/>
    <property type="evidence" value="ECO:0007669"/>
    <property type="project" value="UniProtKB-KW"/>
</dbReference>
<evidence type="ECO:0000313" key="1">
    <source>
        <dbReference type="EMBL" id="NYE49986.1"/>
    </source>
</evidence>
<protein>
    <submittedName>
        <fullName evidence="1">Adenosylcobinamide amidohydrolase</fullName>
    </submittedName>
</protein>
<gene>
    <name evidence="1" type="ORF">HDA32_005106</name>
</gene>
<proteinExistence type="predicted"/>
<dbReference type="InterPro" id="IPR052209">
    <property type="entry name" value="CbiZ"/>
</dbReference>
<dbReference type="InterPro" id="IPR002808">
    <property type="entry name" value="AdoCbi_amidolase"/>
</dbReference>
<dbReference type="EMBL" id="JACCCC010000001">
    <property type="protein sequence ID" value="NYE49986.1"/>
    <property type="molecule type" value="Genomic_DNA"/>
</dbReference>
<reference evidence="1 2" key="1">
    <citation type="submission" date="2020-07" db="EMBL/GenBank/DDBJ databases">
        <title>Sequencing the genomes of 1000 actinobacteria strains.</title>
        <authorList>
            <person name="Klenk H.-P."/>
        </authorList>
    </citation>
    <scope>NUCLEOTIDE SEQUENCE [LARGE SCALE GENOMIC DNA]</scope>
    <source>
        <strain evidence="1 2">CXB654</strain>
    </source>
</reference>
<accession>A0A852TZI6</accession>
<keyword evidence="1" id="KW-0378">Hydrolase</keyword>
<keyword evidence="2" id="KW-1185">Reference proteome</keyword>
<organism evidence="1 2">
    <name type="scientific">Spinactinospora alkalitolerans</name>
    <dbReference type="NCBI Taxonomy" id="687207"/>
    <lineage>
        <taxon>Bacteria</taxon>
        <taxon>Bacillati</taxon>
        <taxon>Actinomycetota</taxon>
        <taxon>Actinomycetes</taxon>
        <taxon>Streptosporangiales</taxon>
        <taxon>Nocardiopsidaceae</taxon>
        <taxon>Spinactinospora</taxon>
    </lineage>
</organism>
<dbReference type="PANTHER" id="PTHR35336:SF5">
    <property type="entry name" value="ADENOSYLCOBINAMIDE AMIDOHYDROLASE"/>
    <property type="match status" value="1"/>
</dbReference>
<dbReference type="RefSeq" id="WP_376766988.1">
    <property type="nucleotide sequence ID" value="NZ_BAAAYY010000019.1"/>
</dbReference>